<evidence type="ECO:0000256" key="3">
    <source>
        <dbReference type="ARBA" id="ARBA00023004"/>
    </source>
</evidence>
<gene>
    <name evidence="6" type="ORF">SELMODRAFT_452973</name>
</gene>
<dbReference type="FunCoup" id="D8SPB8">
    <property type="interactions" value="81"/>
</dbReference>
<evidence type="ECO:0000256" key="4">
    <source>
        <dbReference type="RuleBase" id="RU003682"/>
    </source>
</evidence>
<dbReference type="HOGENOM" id="CLU_010119_16_3_1"/>
<evidence type="ECO:0000313" key="7">
    <source>
        <dbReference type="Proteomes" id="UP000001514"/>
    </source>
</evidence>
<accession>D8SPB8</accession>
<dbReference type="Proteomes" id="UP000001514">
    <property type="component" value="Unassembled WGS sequence"/>
</dbReference>
<proteinExistence type="inferred from homology"/>
<dbReference type="InterPro" id="IPR005123">
    <property type="entry name" value="Oxoglu/Fe-dep_dioxygenase_dom"/>
</dbReference>
<dbReference type="Gramene" id="EFJ13756">
    <property type="protein sequence ID" value="EFJ13756"/>
    <property type="gene ID" value="SELMODRAFT_452973"/>
</dbReference>
<dbReference type="PROSITE" id="PS51471">
    <property type="entry name" value="FE2OG_OXY"/>
    <property type="match status" value="1"/>
</dbReference>
<name>D8SPB8_SELML</name>
<comment type="similarity">
    <text evidence="1 4">Belongs to the iron/ascorbate-dependent oxidoreductase family.</text>
</comment>
<dbReference type="OrthoDB" id="288590at2759"/>
<evidence type="ECO:0000313" key="6">
    <source>
        <dbReference type="EMBL" id="EFJ13756.1"/>
    </source>
</evidence>
<dbReference type="InterPro" id="IPR026992">
    <property type="entry name" value="DIOX_N"/>
</dbReference>
<dbReference type="SUPFAM" id="SSF51197">
    <property type="entry name" value="Clavaminate synthase-like"/>
    <property type="match status" value="1"/>
</dbReference>
<dbReference type="InterPro" id="IPR044861">
    <property type="entry name" value="IPNS-like_FE2OG_OXY"/>
</dbReference>
<dbReference type="GO" id="GO:0016491">
    <property type="term" value="F:oxidoreductase activity"/>
    <property type="evidence" value="ECO:0007669"/>
    <property type="project" value="UniProtKB-KW"/>
</dbReference>
<evidence type="ECO:0000256" key="2">
    <source>
        <dbReference type="ARBA" id="ARBA00022723"/>
    </source>
</evidence>
<dbReference type="FunFam" id="2.60.120.330:FF:000079">
    <property type="entry name" value="Protein SRG1"/>
    <property type="match status" value="1"/>
</dbReference>
<dbReference type="EMBL" id="GL377631">
    <property type="protein sequence ID" value="EFJ13756.1"/>
    <property type="molecule type" value="Genomic_DNA"/>
</dbReference>
<dbReference type="PANTHER" id="PTHR47991">
    <property type="entry name" value="OXOGLUTARATE/IRON-DEPENDENT DIOXYGENASE"/>
    <property type="match status" value="1"/>
</dbReference>
<evidence type="ECO:0000259" key="5">
    <source>
        <dbReference type="PROSITE" id="PS51471"/>
    </source>
</evidence>
<dbReference type="eggNOG" id="KOG0143">
    <property type="taxonomic scope" value="Eukaryota"/>
</dbReference>
<evidence type="ECO:0000256" key="1">
    <source>
        <dbReference type="ARBA" id="ARBA00008056"/>
    </source>
</evidence>
<dbReference type="InParanoid" id="D8SPB8"/>
<organism evidence="7">
    <name type="scientific">Selaginella moellendorffii</name>
    <name type="common">Spikemoss</name>
    <dbReference type="NCBI Taxonomy" id="88036"/>
    <lineage>
        <taxon>Eukaryota</taxon>
        <taxon>Viridiplantae</taxon>
        <taxon>Streptophyta</taxon>
        <taxon>Embryophyta</taxon>
        <taxon>Tracheophyta</taxon>
        <taxon>Lycopodiopsida</taxon>
        <taxon>Selaginellales</taxon>
        <taxon>Selaginellaceae</taxon>
        <taxon>Selaginella</taxon>
    </lineage>
</organism>
<keyword evidence="7" id="KW-1185">Reference proteome</keyword>
<dbReference type="OMA" id="SHWPLRP"/>
<dbReference type="KEGG" id="smo:SELMODRAFT_452973"/>
<keyword evidence="3 4" id="KW-0408">Iron</keyword>
<dbReference type="Gene3D" id="2.60.120.330">
    <property type="entry name" value="B-lactam Antibiotic, Isopenicillin N Synthase, Chain"/>
    <property type="match status" value="1"/>
</dbReference>
<keyword evidence="4" id="KW-0560">Oxidoreductase</keyword>
<sequence length="349" mass="39370">MAMESVQSIAERSCGSIPSCFVRPECERPGLAHDAFFQESFPVIDISGLGEGSERERAEIVRRIGAACTDWGFFHVTNHGVPLQLMDGMRRAAEIFFERPMCEKLQFSTPPGEMAAEGFANRMLTRDDQVLDWRDYLNHHAHPIWRRNSSNWPHEQSYRQMIEEYSAQVLALSRQLLAAISESLGLGSKFIEDAIGEPFQNIVMNYYPPCPQPDLTLGLQSHSDFGAITLLMEDHVGGLQVRKNGRWFAVKPVPGAFIANLGDQVEVLSNGRYKSVEHRVVVNSTNKRMAIAAFYDPSKNTRISPAPELIDEQNPRLYGEVLFRDHVSDFYSKGPEGKRNLDSIAIIRQ</sequence>
<dbReference type="AlphaFoldDB" id="D8SPB8"/>
<dbReference type="GO" id="GO:0046872">
    <property type="term" value="F:metal ion binding"/>
    <property type="evidence" value="ECO:0007669"/>
    <property type="project" value="UniProtKB-KW"/>
</dbReference>
<reference evidence="6 7" key="1">
    <citation type="journal article" date="2011" name="Science">
        <title>The Selaginella genome identifies genetic changes associated with the evolution of vascular plants.</title>
        <authorList>
            <person name="Banks J.A."/>
            <person name="Nishiyama T."/>
            <person name="Hasebe M."/>
            <person name="Bowman J.L."/>
            <person name="Gribskov M."/>
            <person name="dePamphilis C."/>
            <person name="Albert V.A."/>
            <person name="Aono N."/>
            <person name="Aoyama T."/>
            <person name="Ambrose B.A."/>
            <person name="Ashton N.W."/>
            <person name="Axtell M.J."/>
            <person name="Barker E."/>
            <person name="Barker M.S."/>
            <person name="Bennetzen J.L."/>
            <person name="Bonawitz N.D."/>
            <person name="Chapple C."/>
            <person name="Cheng C."/>
            <person name="Correa L.G."/>
            <person name="Dacre M."/>
            <person name="DeBarry J."/>
            <person name="Dreyer I."/>
            <person name="Elias M."/>
            <person name="Engstrom E.M."/>
            <person name="Estelle M."/>
            <person name="Feng L."/>
            <person name="Finet C."/>
            <person name="Floyd S.K."/>
            <person name="Frommer W.B."/>
            <person name="Fujita T."/>
            <person name="Gramzow L."/>
            <person name="Gutensohn M."/>
            <person name="Harholt J."/>
            <person name="Hattori M."/>
            <person name="Heyl A."/>
            <person name="Hirai T."/>
            <person name="Hiwatashi Y."/>
            <person name="Ishikawa M."/>
            <person name="Iwata M."/>
            <person name="Karol K.G."/>
            <person name="Koehler B."/>
            <person name="Kolukisaoglu U."/>
            <person name="Kubo M."/>
            <person name="Kurata T."/>
            <person name="Lalonde S."/>
            <person name="Li K."/>
            <person name="Li Y."/>
            <person name="Litt A."/>
            <person name="Lyons E."/>
            <person name="Manning G."/>
            <person name="Maruyama T."/>
            <person name="Michael T.P."/>
            <person name="Mikami K."/>
            <person name="Miyazaki S."/>
            <person name="Morinaga S."/>
            <person name="Murata T."/>
            <person name="Mueller-Roeber B."/>
            <person name="Nelson D.R."/>
            <person name="Obara M."/>
            <person name="Oguri Y."/>
            <person name="Olmstead R.G."/>
            <person name="Onodera N."/>
            <person name="Petersen B.L."/>
            <person name="Pils B."/>
            <person name="Prigge M."/>
            <person name="Rensing S.A."/>
            <person name="Riano-Pachon D.M."/>
            <person name="Roberts A.W."/>
            <person name="Sato Y."/>
            <person name="Scheller H.V."/>
            <person name="Schulz B."/>
            <person name="Schulz C."/>
            <person name="Shakirov E.V."/>
            <person name="Shibagaki N."/>
            <person name="Shinohara N."/>
            <person name="Shippen D.E."/>
            <person name="Soerensen I."/>
            <person name="Sotooka R."/>
            <person name="Sugimoto N."/>
            <person name="Sugita M."/>
            <person name="Sumikawa N."/>
            <person name="Tanurdzic M."/>
            <person name="Theissen G."/>
            <person name="Ulvskov P."/>
            <person name="Wakazuki S."/>
            <person name="Weng J.K."/>
            <person name="Willats W.W."/>
            <person name="Wipf D."/>
            <person name="Wolf P.G."/>
            <person name="Yang L."/>
            <person name="Zimmer A.D."/>
            <person name="Zhu Q."/>
            <person name="Mitros T."/>
            <person name="Hellsten U."/>
            <person name="Loque D."/>
            <person name="Otillar R."/>
            <person name="Salamov A."/>
            <person name="Schmutz J."/>
            <person name="Shapiro H."/>
            <person name="Lindquist E."/>
            <person name="Lucas S."/>
            <person name="Rokhsar D."/>
            <person name="Grigoriev I.V."/>
        </authorList>
    </citation>
    <scope>NUCLEOTIDE SEQUENCE [LARGE SCALE GENOMIC DNA]</scope>
</reference>
<keyword evidence="2 4" id="KW-0479">Metal-binding</keyword>
<protein>
    <submittedName>
        <fullName evidence="6">2-oxoglutarate-iron(II)-dependent oxygenase</fullName>
    </submittedName>
</protein>
<dbReference type="InterPro" id="IPR050295">
    <property type="entry name" value="Plant_2OG-oxidoreductases"/>
</dbReference>
<dbReference type="Pfam" id="PF14226">
    <property type="entry name" value="DIOX_N"/>
    <property type="match status" value="1"/>
</dbReference>
<dbReference type="Pfam" id="PF03171">
    <property type="entry name" value="2OG-FeII_Oxy"/>
    <property type="match status" value="1"/>
</dbReference>
<feature type="domain" description="Fe2OG dioxygenase" evidence="5">
    <location>
        <begin position="197"/>
        <end position="297"/>
    </location>
</feature>
<dbReference type="InterPro" id="IPR027443">
    <property type="entry name" value="IPNS-like_sf"/>
</dbReference>